<name>A0A9P7E728_9AGAM</name>
<sequence>MWKHITTKEGVGHKSPDYLLSTPGVVENLSLSFHNSHTMHQIINTIPSHSLWHTAYLSFPDNPEEQHMVQYRGPLEAICTLLGNPAHAETIIYKPCKVFSDESKENRIYSEMWMGKWWHALQEQLPEGSVVTLVIIATDKTQLTKFSGSKSAYPMYLTLGNIPRAIRCKPSQQACILVGYLSMDKISNSKLSKKEKMSRIQCLFHDSMCTILEHLKEAGHTRMDMVCGDGKVQRIHPILACYMADYLEQCLVTCVKYGTCPKCQSPVSELGSNTPGELHTQAWTMGVIKDAKAKSHNLHKFHSLCQSKGVSGMVQHPFWEGFPYFNIHLSMTPNNGWSELSQISDRERKEMAHILLGCLVGKVLRRVILAYHSLLDFIYLAQYPTHDDHTLGYLQDALDVSHKHKAVLIELGVRDHFNIPKIHSLTHYINSIHMFGAMDNYNTEAFECLHINFAKNAWRTTNKRDELPQMASWLDRYENVLGKTPNPCETNPWPHISISKRPHHYGQSLQDIMESPCCPGLIQDIKNYLNQLQRRAIGEGLGYNRLEMMQLPFEKLDVYHGFKFVLEELGEDAVDDCGPNDWVRACPKTRGPHG</sequence>
<proteinExistence type="predicted"/>
<dbReference type="RefSeq" id="XP_041190813.1">
    <property type="nucleotide sequence ID" value="XM_041338481.1"/>
</dbReference>
<evidence type="ECO:0008006" key="3">
    <source>
        <dbReference type="Google" id="ProtNLM"/>
    </source>
</evidence>
<dbReference type="GeneID" id="64632497"/>
<organism evidence="1 2">
    <name type="scientific">Suillus subaureus</name>
    <dbReference type="NCBI Taxonomy" id="48587"/>
    <lineage>
        <taxon>Eukaryota</taxon>
        <taxon>Fungi</taxon>
        <taxon>Dikarya</taxon>
        <taxon>Basidiomycota</taxon>
        <taxon>Agaricomycotina</taxon>
        <taxon>Agaricomycetes</taxon>
        <taxon>Agaricomycetidae</taxon>
        <taxon>Boletales</taxon>
        <taxon>Suillineae</taxon>
        <taxon>Suillaceae</taxon>
        <taxon>Suillus</taxon>
    </lineage>
</organism>
<dbReference type="OrthoDB" id="2418900at2759"/>
<accession>A0A9P7E728</accession>
<protein>
    <recommendedName>
        <fullName evidence="3">CxC2-like cysteine cluster KDZ transposase-associated domain-containing protein</fullName>
    </recommendedName>
</protein>
<dbReference type="Pfam" id="PF18759">
    <property type="entry name" value="Plavaka"/>
    <property type="match status" value="1"/>
</dbReference>
<dbReference type="EMBL" id="JABBWG010000025">
    <property type="protein sequence ID" value="KAG1812790.1"/>
    <property type="molecule type" value="Genomic_DNA"/>
</dbReference>
<evidence type="ECO:0000313" key="1">
    <source>
        <dbReference type="EMBL" id="KAG1812790.1"/>
    </source>
</evidence>
<dbReference type="Proteomes" id="UP000807769">
    <property type="component" value="Unassembled WGS sequence"/>
</dbReference>
<keyword evidence="2" id="KW-1185">Reference proteome</keyword>
<gene>
    <name evidence="1" type="ORF">BJ212DRAFT_1448021</name>
</gene>
<dbReference type="InterPro" id="IPR041078">
    <property type="entry name" value="Plavaka"/>
</dbReference>
<evidence type="ECO:0000313" key="2">
    <source>
        <dbReference type="Proteomes" id="UP000807769"/>
    </source>
</evidence>
<comment type="caution">
    <text evidence="1">The sequence shown here is derived from an EMBL/GenBank/DDBJ whole genome shotgun (WGS) entry which is preliminary data.</text>
</comment>
<dbReference type="AlphaFoldDB" id="A0A9P7E728"/>
<reference evidence="1" key="1">
    <citation type="journal article" date="2020" name="New Phytol.">
        <title>Comparative genomics reveals dynamic genome evolution in host specialist ectomycorrhizal fungi.</title>
        <authorList>
            <person name="Lofgren L.A."/>
            <person name="Nguyen N.H."/>
            <person name="Vilgalys R."/>
            <person name="Ruytinx J."/>
            <person name="Liao H.L."/>
            <person name="Branco S."/>
            <person name="Kuo A."/>
            <person name="LaButti K."/>
            <person name="Lipzen A."/>
            <person name="Andreopoulos W."/>
            <person name="Pangilinan J."/>
            <person name="Riley R."/>
            <person name="Hundley H."/>
            <person name="Na H."/>
            <person name="Barry K."/>
            <person name="Grigoriev I.V."/>
            <person name="Stajich J.E."/>
            <person name="Kennedy P.G."/>
        </authorList>
    </citation>
    <scope>NUCLEOTIDE SEQUENCE</scope>
    <source>
        <strain evidence="1">MN1</strain>
    </source>
</reference>